<dbReference type="GO" id="GO:0003964">
    <property type="term" value="F:RNA-directed DNA polymerase activity"/>
    <property type="evidence" value="ECO:0007669"/>
    <property type="project" value="UniProtKB-KW"/>
</dbReference>
<dbReference type="InterPro" id="IPR012337">
    <property type="entry name" value="RNaseH-like_sf"/>
</dbReference>
<keyword evidence="3" id="KW-0540">Nuclease</keyword>
<dbReference type="GO" id="GO:0004519">
    <property type="term" value="F:endonuclease activity"/>
    <property type="evidence" value="ECO:0007669"/>
    <property type="project" value="UniProtKB-KW"/>
</dbReference>
<keyword evidence="4" id="KW-0255">Endonuclease</keyword>
<evidence type="ECO:0000256" key="5">
    <source>
        <dbReference type="ARBA" id="ARBA00022801"/>
    </source>
</evidence>
<dbReference type="Pfam" id="PF17917">
    <property type="entry name" value="RT_RNaseH"/>
    <property type="match status" value="1"/>
</dbReference>
<dbReference type="InterPro" id="IPR001584">
    <property type="entry name" value="Integrase_cat-core"/>
</dbReference>
<dbReference type="InterPro" id="IPR041373">
    <property type="entry name" value="RT_RNaseH"/>
</dbReference>
<keyword evidence="1" id="KW-0808">Transferase</keyword>
<dbReference type="SUPFAM" id="SSF53098">
    <property type="entry name" value="Ribonuclease H-like"/>
    <property type="match status" value="1"/>
</dbReference>
<organism evidence="8">
    <name type="scientific">Vitis vinifera</name>
    <name type="common">Grape</name>
    <dbReference type="NCBI Taxonomy" id="29760"/>
    <lineage>
        <taxon>Eukaryota</taxon>
        <taxon>Viridiplantae</taxon>
        <taxon>Streptophyta</taxon>
        <taxon>Embryophyta</taxon>
        <taxon>Tracheophyta</taxon>
        <taxon>Spermatophyta</taxon>
        <taxon>Magnoliopsida</taxon>
        <taxon>eudicotyledons</taxon>
        <taxon>Gunneridae</taxon>
        <taxon>Pentapetalae</taxon>
        <taxon>rosids</taxon>
        <taxon>Vitales</taxon>
        <taxon>Vitaceae</taxon>
        <taxon>Viteae</taxon>
        <taxon>Vitis</taxon>
    </lineage>
</organism>
<dbReference type="CDD" id="cd09274">
    <property type="entry name" value="RNase_HI_RT_Ty3"/>
    <property type="match status" value="1"/>
</dbReference>
<dbReference type="InterPro" id="IPR036397">
    <property type="entry name" value="RNaseH_sf"/>
</dbReference>
<evidence type="ECO:0000256" key="4">
    <source>
        <dbReference type="ARBA" id="ARBA00022759"/>
    </source>
</evidence>
<dbReference type="FunFam" id="3.10.20.370:FF:000001">
    <property type="entry name" value="Retrovirus-related Pol polyprotein from transposon 17.6-like protein"/>
    <property type="match status" value="1"/>
</dbReference>
<dbReference type="Gene3D" id="3.30.420.10">
    <property type="entry name" value="Ribonuclease H-like superfamily/Ribonuclease H"/>
    <property type="match status" value="1"/>
</dbReference>
<sequence length="543" mass="62921">MCDASDFAIGAMLGQKEDGKPYVIYYASKTLNEAQRNYTTTEKELLAIMFALDKFRAYLVGSFIIVFTDHSALKYLLTKQDAKARLIRWILLLQEFDLQIKDKKGVENVVADHLSRLAIVHNSHVLPINDDFPKESLMLLGKTPWYAHIANYLVTGEVPREEWKFIQKYLKENISRGVGGTEENSHHAWAVRIWKVLCECCVSFTQVSYNLKVLCEFRTSFAQPEGVVRISHKPRAVVFRRPYLPHFSSKLYTAQNGTFWVVIKYCADQIIRKCVPEEKQQGILSHCHESACGGHFASQKTAMKVLSYGRCQRLGKLTRRNQMPMDPILIVDLFDVWGIDFMGPFPMSFGNSYILVGVDYVSKWVETIPCKYNDHKVVLKFLKENIFSRFGVPKAIISDRAKYGVNHKVATPYHPQTSGQVELANREIKNILMKVVNTSRRDWSIKLYDSLWAYRITYKTILGMSPYRLVYGKACHLPMEVEYKVWSAIKKLNMDFIRAGAKRCLDLNEMEELRNDAYINSKVAKQRMKRWHDQLISNKEFWK</sequence>
<evidence type="ECO:0000259" key="7">
    <source>
        <dbReference type="PROSITE" id="PS50994"/>
    </source>
</evidence>
<dbReference type="GO" id="GO:0016787">
    <property type="term" value="F:hydrolase activity"/>
    <property type="evidence" value="ECO:0007669"/>
    <property type="project" value="UniProtKB-KW"/>
</dbReference>
<dbReference type="EMBL" id="AM482026">
    <property type="protein sequence ID" value="CAN64213.1"/>
    <property type="molecule type" value="Genomic_DNA"/>
</dbReference>
<accession>A5C4G7</accession>
<keyword evidence="6" id="KW-0695">RNA-directed DNA polymerase</keyword>
<dbReference type="Pfam" id="PF00665">
    <property type="entry name" value="rve"/>
    <property type="match status" value="1"/>
</dbReference>
<evidence type="ECO:0000256" key="2">
    <source>
        <dbReference type="ARBA" id="ARBA00022695"/>
    </source>
</evidence>
<evidence type="ECO:0000256" key="3">
    <source>
        <dbReference type="ARBA" id="ARBA00022722"/>
    </source>
</evidence>
<name>A5C4G7_VITVI</name>
<gene>
    <name evidence="8" type="ORF">VITISV_031910</name>
</gene>
<keyword evidence="2" id="KW-0548">Nucleotidyltransferase</keyword>
<dbReference type="PROSITE" id="PS50994">
    <property type="entry name" value="INTEGRASE"/>
    <property type="match status" value="1"/>
</dbReference>
<reference evidence="8" key="1">
    <citation type="journal article" date="2007" name="PLoS ONE">
        <title>The first genome sequence of an elite grapevine cultivar (Pinot noir Vitis vinifera L.): coping with a highly heterozygous genome.</title>
        <authorList>
            <person name="Velasco R."/>
            <person name="Zharkikh A."/>
            <person name="Troggio M."/>
            <person name="Cartwright D.A."/>
            <person name="Cestaro A."/>
            <person name="Pruss D."/>
            <person name="Pindo M."/>
            <person name="FitzGerald L.M."/>
            <person name="Vezzulli S."/>
            <person name="Reid J."/>
            <person name="Malacarne G."/>
            <person name="Iliev D."/>
            <person name="Coppola G."/>
            <person name="Wardell B."/>
            <person name="Micheletti D."/>
            <person name="Macalma T."/>
            <person name="Facci M."/>
            <person name="Mitchell J.T."/>
            <person name="Perazzolli M."/>
            <person name="Eldredge G."/>
            <person name="Gatto P."/>
            <person name="Oyzerski R."/>
            <person name="Moretto M."/>
            <person name="Gutin N."/>
            <person name="Stefanini M."/>
            <person name="Chen Y."/>
            <person name="Segala C."/>
            <person name="Davenport C."/>
            <person name="Dematte L."/>
            <person name="Mraz A."/>
            <person name="Battilana J."/>
            <person name="Stormo K."/>
            <person name="Costa F."/>
            <person name="Tao Q."/>
            <person name="Si-Ammour A."/>
            <person name="Harkins T."/>
            <person name="Lackey A."/>
            <person name="Perbost C."/>
            <person name="Taillon B."/>
            <person name="Stella A."/>
            <person name="Solovyev V."/>
            <person name="Fawcett J.A."/>
            <person name="Sterck L."/>
            <person name="Vandepoele K."/>
            <person name="Grando S.M."/>
            <person name="Toppo S."/>
            <person name="Moser C."/>
            <person name="Lanchbury J."/>
            <person name="Bogden R."/>
            <person name="Skolnick M."/>
            <person name="Sgaramella V."/>
            <person name="Bhatnagar S.K."/>
            <person name="Fontana P."/>
            <person name="Gutin A."/>
            <person name="Van de Peer Y."/>
            <person name="Salamini F."/>
            <person name="Viola R."/>
        </authorList>
    </citation>
    <scope>NUCLEOTIDE SEQUENCE</scope>
</reference>
<dbReference type="InterPro" id="IPR043502">
    <property type="entry name" value="DNA/RNA_pol_sf"/>
</dbReference>
<feature type="domain" description="Integrase catalytic" evidence="7">
    <location>
        <begin position="323"/>
        <end position="474"/>
    </location>
</feature>
<dbReference type="PANTHER" id="PTHR34072:SF57">
    <property type="entry name" value="RNA-DIRECTED DNA POLYMERASE"/>
    <property type="match status" value="1"/>
</dbReference>
<evidence type="ECO:0000256" key="6">
    <source>
        <dbReference type="ARBA" id="ARBA00022918"/>
    </source>
</evidence>
<keyword evidence="5" id="KW-0378">Hydrolase</keyword>
<evidence type="ECO:0000313" key="8">
    <source>
        <dbReference type="EMBL" id="CAN64213.1"/>
    </source>
</evidence>
<dbReference type="GO" id="GO:0015074">
    <property type="term" value="P:DNA integration"/>
    <property type="evidence" value="ECO:0007669"/>
    <property type="project" value="InterPro"/>
</dbReference>
<dbReference type="AlphaFoldDB" id="A5C4G7"/>
<evidence type="ECO:0000256" key="1">
    <source>
        <dbReference type="ARBA" id="ARBA00022679"/>
    </source>
</evidence>
<dbReference type="PANTHER" id="PTHR34072">
    <property type="entry name" value="ENZYMATIC POLYPROTEIN-RELATED"/>
    <property type="match status" value="1"/>
</dbReference>
<protein>
    <recommendedName>
        <fullName evidence="7">Integrase catalytic domain-containing protein</fullName>
    </recommendedName>
</protein>
<proteinExistence type="predicted"/>
<dbReference type="SUPFAM" id="SSF56672">
    <property type="entry name" value="DNA/RNA polymerases"/>
    <property type="match status" value="1"/>
</dbReference>
<dbReference type="GO" id="GO:0003676">
    <property type="term" value="F:nucleic acid binding"/>
    <property type="evidence" value="ECO:0007669"/>
    <property type="project" value="InterPro"/>
</dbReference>